<reference evidence="1" key="1">
    <citation type="journal article" date="2015" name="Nature">
        <title>Complex archaea that bridge the gap between prokaryotes and eukaryotes.</title>
        <authorList>
            <person name="Spang A."/>
            <person name="Saw J.H."/>
            <person name="Jorgensen S.L."/>
            <person name="Zaremba-Niedzwiedzka K."/>
            <person name="Martijn J."/>
            <person name="Lind A.E."/>
            <person name="van Eijk R."/>
            <person name="Schleper C."/>
            <person name="Guy L."/>
            <person name="Ettema T.J."/>
        </authorList>
    </citation>
    <scope>NUCLEOTIDE SEQUENCE</scope>
</reference>
<proteinExistence type="predicted"/>
<comment type="caution">
    <text evidence="1">The sequence shown here is derived from an EMBL/GenBank/DDBJ whole genome shotgun (WGS) entry which is preliminary data.</text>
</comment>
<protein>
    <submittedName>
        <fullName evidence="1">Uncharacterized protein</fullName>
    </submittedName>
</protein>
<dbReference type="EMBL" id="LAZR01054255">
    <property type="protein sequence ID" value="KKK78950.1"/>
    <property type="molecule type" value="Genomic_DNA"/>
</dbReference>
<sequence length="99" mass="11652">MTPVCLNCGALIRRQRVKKRLENISTFLSREFCDTDCIKEHFAKKREIKITCMLCGSQKKMQIGNDLCDSCLMRESCNQFLTKRLFHDKSKVRKTEEIM</sequence>
<accession>A0A0F8YYM9</accession>
<organism evidence="1">
    <name type="scientific">marine sediment metagenome</name>
    <dbReference type="NCBI Taxonomy" id="412755"/>
    <lineage>
        <taxon>unclassified sequences</taxon>
        <taxon>metagenomes</taxon>
        <taxon>ecological metagenomes</taxon>
    </lineage>
</organism>
<gene>
    <name evidence="1" type="ORF">LCGC14_2838410</name>
</gene>
<evidence type="ECO:0000313" key="1">
    <source>
        <dbReference type="EMBL" id="KKK78950.1"/>
    </source>
</evidence>
<dbReference type="AlphaFoldDB" id="A0A0F8YYM9"/>
<name>A0A0F8YYM9_9ZZZZ</name>